<proteinExistence type="predicted"/>
<sequence>MAKLLIALVGGLFLLYGLAYILAPTSMMFWTTGDGLDTASARIDTRATYGGLFCAVGVALLGLSRDQNHQGFGLIFVATVLFGMAIGRSFGLLLDGTGNLLMWLFVGLELGGGALALWLLRRQRG</sequence>
<organism evidence="2 3">
    <name type="scientific">Ferrimonas pelagia</name>
    <dbReference type="NCBI Taxonomy" id="1177826"/>
    <lineage>
        <taxon>Bacteria</taxon>
        <taxon>Pseudomonadati</taxon>
        <taxon>Pseudomonadota</taxon>
        <taxon>Gammaproteobacteria</taxon>
        <taxon>Alteromonadales</taxon>
        <taxon>Ferrimonadaceae</taxon>
        <taxon>Ferrimonas</taxon>
    </lineage>
</organism>
<evidence type="ECO:0000313" key="3">
    <source>
        <dbReference type="Proteomes" id="UP001499988"/>
    </source>
</evidence>
<keyword evidence="1" id="KW-0472">Membrane</keyword>
<accession>A0ABP9EU58</accession>
<comment type="caution">
    <text evidence="2">The sequence shown here is derived from an EMBL/GenBank/DDBJ whole genome shotgun (WGS) entry which is preliminary data.</text>
</comment>
<feature type="transmembrane region" description="Helical" evidence="1">
    <location>
        <begin position="100"/>
        <end position="120"/>
    </location>
</feature>
<keyword evidence="1" id="KW-0812">Transmembrane</keyword>
<dbReference type="Pfam" id="PF14248">
    <property type="entry name" value="DUF4345"/>
    <property type="match status" value="1"/>
</dbReference>
<feature type="transmembrane region" description="Helical" evidence="1">
    <location>
        <begin position="71"/>
        <end position="94"/>
    </location>
</feature>
<name>A0ABP9EU58_9GAMM</name>
<reference evidence="3" key="1">
    <citation type="journal article" date="2019" name="Int. J. Syst. Evol. Microbiol.">
        <title>The Global Catalogue of Microorganisms (GCM) 10K type strain sequencing project: providing services to taxonomists for standard genome sequencing and annotation.</title>
        <authorList>
            <consortium name="The Broad Institute Genomics Platform"/>
            <consortium name="The Broad Institute Genome Sequencing Center for Infectious Disease"/>
            <person name="Wu L."/>
            <person name="Ma J."/>
        </authorList>
    </citation>
    <scope>NUCLEOTIDE SEQUENCE [LARGE SCALE GENOMIC DNA]</scope>
    <source>
        <strain evidence="3">JCM 18401</strain>
    </source>
</reference>
<keyword evidence="1" id="KW-1133">Transmembrane helix</keyword>
<dbReference type="InterPro" id="IPR025597">
    <property type="entry name" value="DUF4345"/>
</dbReference>
<evidence type="ECO:0008006" key="4">
    <source>
        <dbReference type="Google" id="ProtNLM"/>
    </source>
</evidence>
<gene>
    <name evidence="2" type="ORF">GCM10023333_20050</name>
</gene>
<keyword evidence="3" id="KW-1185">Reference proteome</keyword>
<dbReference type="RefSeq" id="WP_345335243.1">
    <property type="nucleotide sequence ID" value="NZ_BAABJZ010000066.1"/>
</dbReference>
<protein>
    <recommendedName>
        <fullName evidence="4">DUF4345 domain-containing protein</fullName>
    </recommendedName>
</protein>
<dbReference type="Proteomes" id="UP001499988">
    <property type="component" value="Unassembled WGS sequence"/>
</dbReference>
<evidence type="ECO:0000256" key="1">
    <source>
        <dbReference type="SAM" id="Phobius"/>
    </source>
</evidence>
<feature type="transmembrane region" description="Helical" evidence="1">
    <location>
        <begin position="47"/>
        <end position="64"/>
    </location>
</feature>
<evidence type="ECO:0000313" key="2">
    <source>
        <dbReference type="EMBL" id="GAA4886632.1"/>
    </source>
</evidence>
<dbReference type="EMBL" id="BAABJZ010000066">
    <property type="protein sequence ID" value="GAA4886632.1"/>
    <property type="molecule type" value="Genomic_DNA"/>
</dbReference>